<proteinExistence type="predicted"/>
<evidence type="ECO:0000313" key="7">
    <source>
        <dbReference type="Proteomes" id="UP000503278"/>
    </source>
</evidence>
<dbReference type="NCBIfam" id="TIGR03302">
    <property type="entry name" value="OM_YfiO"/>
    <property type="match status" value="1"/>
</dbReference>
<evidence type="ECO:0000259" key="5">
    <source>
        <dbReference type="Pfam" id="PF13525"/>
    </source>
</evidence>
<dbReference type="Gene3D" id="1.25.40.10">
    <property type="entry name" value="Tetratricopeptide repeat domain"/>
    <property type="match status" value="1"/>
</dbReference>
<evidence type="ECO:0000313" key="6">
    <source>
        <dbReference type="EMBL" id="QJD95053.1"/>
    </source>
</evidence>
<dbReference type="InterPro" id="IPR017689">
    <property type="entry name" value="BamD"/>
</dbReference>
<sequence length="311" mass="36223">MLKKQRILTASALIAVSLMFGSCKSDYEKLKASNDVAKKYREAVKYYNKKDYNKALDLFDDLTQRYRGKAEAEDLFYYYAYTNYKLKDYTSAGYHFKNFAENYPSSTRAEECRYMAAYCSYLDSPNYQLDQTNSSKAIEQLQLFINLYPKSERVADASKLIQNLRNKLEEKSYADARLYYDIGDYLSAVMAFNNSLRDYPDTKYAEEMEFMMIKAQYLYARNSLYYKQEDRYNQAISYADQFTEKYPNSKYLREAASYRKISDQGIKQAKVLVAEASVDSKVAKKLAKKDTTTGQPQSVVGKQNERSPQNQ</sequence>
<feature type="domain" description="Outer membrane lipoprotein BamD-like" evidence="5">
    <location>
        <begin position="36"/>
        <end position="217"/>
    </location>
</feature>
<accession>A0A7L5E2M6</accession>
<gene>
    <name evidence="6" type="primary">bamD</name>
    <name evidence="6" type="ORF">HH214_03755</name>
</gene>
<keyword evidence="1" id="KW-0732">Signal</keyword>
<dbReference type="AlphaFoldDB" id="A0A7L5E2M6"/>
<dbReference type="PROSITE" id="PS51257">
    <property type="entry name" value="PROKAR_LIPOPROTEIN"/>
    <property type="match status" value="1"/>
</dbReference>
<dbReference type="InterPro" id="IPR039565">
    <property type="entry name" value="BamD-like"/>
</dbReference>
<dbReference type="InterPro" id="IPR011990">
    <property type="entry name" value="TPR-like_helical_dom_sf"/>
</dbReference>
<keyword evidence="2" id="KW-0472">Membrane</keyword>
<dbReference type="EMBL" id="CP051682">
    <property type="protein sequence ID" value="QJD95053.1"/>
    <property type="molecule type" value="Genomic_DNA"/>
</dbReference>
<evidence type="ECO:0000256" key="1">
    <source>
        <dbReference type="ARBA" id="ARBA00022729"/>
    </source>
</evidence>
<evidence type="ECO:0000256" key="2">
    <source>
        <dbReference type="ARBA" id="ARBA00023136"/>
    </source>
</evidence>
<organism evidence="6 7">
    <name type="scientific">Mucilaginibacter robiniae</name>
    <dbReference type="NCBI Taxonomy" id="2728022"/>
    <lineage>
        <taxon>Bacteria</taxon>
        <taxon>Pseudomonadati</taxon>
        <taxon>Bacteroidota</taxon>
        <taxon>Sphingobacteriia</taxon>
        <taxon>Sphingobacteriales</taxon>
        <taxon>Sphingobacteriaceae</taxon>
        <taxon>Mucilaginibacter</taxon>
    </lineage>
</organism>
<name>A0A7L5E2M6_9SPHI</name>
<keyword evidence="7" id="KW-1185">Reference proteome</keyword>
<dbReference type="Pfam" id="PF13525">
    <property type="entry name" value="YfiO"/>
    <property type="match status" value="1"/>
</dbReference>
<dbReference type="KEGG" id="mrob:HH214_03755"/>
<dbReference type="RefSeq" id="WP_169606070.1">
    <property type="nucleotide sequence ID" value="NZ_CP051682.1"/>
</dbReference>
<keyword evidence="3" id="KW-0998">Cell outer membrane</keyword>
<dbReference type="SUPFAM" id="SSF48452">
    <property type="entry name" value="TPR-like"/>
    <property type="match status" value="1"/>
</dbReference>
<feature type="region of interest" description="Disordered" evidence="4">
    <location>
        <begin position="285"/>
        <end position="311"/>
    </location>
</feature>
<reference evidence="6 7" key="1">
    <citation type="submission" date="2020-04" db="EMBL/GenBank/DDBJ databases">
        <title>Genome sequencing of novel species.</title>
        <authorList>
            <person name="Heo J."/>
            <person name="Kim S.-J."/>
            <person name="Kim J.-S."/>
            <person name="Hong S.-B."/>
            <person name="Kwon S.-W."/>
        </authorList>
    </citation>
    <scope>NUCLEOTIDE SEQUENCE [LARGE SCALE GENOMIC DNA]</scope>
    <source>
        <strain evidence="6 7">F39-2</strain>
    </source>
</reference>
<evidence type="ECO:0000256" key="4">
    <source>
        <dbReference type="SAM" id="MobiDB-lite"/>
    </source>
</evidence>
<dbReference type="InterPro" id="IPR019734">
    <property type="entry name" value="TPR_rpt"/>
</dbReference>
<dbReference type="Proteomes" id="UP000503278">
    <property type="component" value="Chromosome"/>
</dbReference>
<dbReference type="Pfam" id="PF13174">
    <property type="entry name" value="TPR_6"/>
    <property type="match status" value="1"/>
</dbReference>
<evidence type="ECO:0000256" key="3">
    <source>
        <dbReference type="ARBA" id="ARBA00023237"/>
    </source>
</evidence>
<feature type="compositionally biased region" description="Polar residues" evidence="4">
    <location>
        <begin position="292"/>
        <end position="311"/>
    </location>
</feature>
<protein>
    <submittedName>
        <fullName evidence="6">Outer membrane protein assembly factor BamD</fullName>
    </submittedName>
</protein>